<proteinExistence type="predicted"/>
<keyword evidence="2" id="KW-0732">Signal</keyword>
<evidence type="ECO:0000256" key="1">
    <source>
        <dbReference type="SAM" id="MobiDB-lite"/>
    </source>
</evidence>
<evidence type="ECO:0000259" key="3">
    <source>
        <dbReference type="Pfam" id="PF07007"/>
    </source>
</evidence>
<feature type="domain" description="Lysozyme inhibitor LprI-like N-terminal" evidence="3">
    <location>
        <begin position="296"/>
        <end position="387"/>
    </location>
</feature>
<feature type="chain" id="PRO_5038283427" evidence="2">
    <location>
        <begin position="21"/>
        <end position="393"/>
    </location>
</feature>
<dbReference type="EMBL" id="ACMP01000093">
    <property type="protein sequence ID" value="EEL69550.1"/>
    <property type="molecule type" value="Genomic_DNA"/>
</dbReference>
<name>C2XXY7_BACMY</name>
<evidence type="ECO:0000313" key="5">
    <source>
        <dbReference type="EMBL" id="REF39626.1"/>
    </source>
</evidence>
<gene>
    <name evidence="4" type="ORF">bcere0026_35650</name>
    <name evidence="5" type="ORF">DET55_105240</name>
</gene>
<dbReference type="Proteomes" id="UP000256530">
    <property type="component" value="Unassembled WGS sequence"/>
</dbReference>
<dbReference type="Pfam" id="PF07007">
    <property type="entry name" value="LprI"/>
    <property type="match status" value="1"/>
</dbReference>
<dbReference type="HOGENOM" id="CLU_058954_0_0_9"/>
<feature type="signal peptide" evidence="2">
    <location>
        <begin position="1"/>
        <end position="20"/>
    </location>
</feature>
<dbReference type="PANTHER" id="PTHR39176:SF1">
    <property type="entry name" value="PERIPLASMIC PROTEIN"/>
    <property type="match status" value="1"/>
</dbReference>
<accession>C2XXY7</accession>
<feature type="compositionally biased region" description="Basic and acidic residues" evidence="1">
    <location>
        <begin position="265"/>
        <end position="275"/>
    </location>
</feature>
<sequence>MKKLSKVMSFCLVVSMFVLAGCEKSENKVQVNEKIEQLDEAPEVTGKEAKKIVRKSVDRIANAFSEMEKENGWSRNNPGDMETAKKGVKGLVTDKFVENQLPKSLDTFNRSRETDMLPFPIHIEPDVRITCSQKNDVLKIETLILANDMGNEAETWEFVLVYTDGKWLMDKWSSNTPVDLKLTKEEANEILRVQGFKNVSFVREENSGNKKYIFKESNGVVAVDAQTSVITHNVDDEEQEKVTKQDFIQEQETAKGNDSSMYTSSKEEKQPKKESSSVLGKTKALNELVALENEEKHTNVMSTNDIVNEIEGNYQLWDNKLNEIYSTLKNTMSADAFQSLKTKQIAWVKEKERKVTAIGTDPNKGTMRRIEASEEKYKMTKERCYELVNGYMN</sequence>
<protein>
    <submittedName>
        <fullName evidence="5">Uncharacterized protein DUF1311</fullName>
    </submittedName>
</protein>
<dbReference type="AlphaFoldDB" id="C2XXY7"/>
<dbReference type="PROSITE" id="PS51257">
    <property type="entry name" value="PROKAR_LIPOPROTEIN"/>
    <property type="match status" value="1"/>
</dbReference>
<evidence type="ECO:0000313" key="4">
    <source>
        <dbReference type="EMBL" id="EEL69550.1"/>
    </source>
</evidence>
<organism evidence="4">
    <name type="scientific">Bacillus mycoides</name>
    <dbReference type="NCBI Taxonomy" id="1405"/>
    <lineage>
        <taxon>Bacteria</taxon>
        <taxon>Bacillati</taxon>
        <taxon>Bacillota</taxon>
        <taxon>Bacilli</taxon>
        <taxon>Bacillales</taxon>
        <taxon>Bacillaceae</taxon>
        <taxon>Bacillus</taxon>
        <taxon>Bacillus cereus group</taxon>
    </lineage>
</organism>
<dbReference type="InterPro" id="IPR009739">
    <property type="entry name" value="LprI-like_N"/>
</dbReference>
<dbReference type="RefSeq" id="WP_002066774.1">
    <property type="nucleotide sequence ID" value="NZ_CM000737.1"/>
</dbReference>
<dbReference type="Proteomes" id="UP000001753">
    <property type="component" value="Chromosome"/>
</dbReference>
<evidence type="ECO:0000256" key="2">
    <source>
        <dbReference type="SAM" id="SignalP"/>
    </source>
</evidence>
<dbReference type="EMBL" id="QTTY01000005">
    <property type="protein sequence ID" value="REF39626.1"/>
    <property type="molecule type" value="Genomic_DNA"/>
</dbReference>
<feature type="compositionally biased region" description="Polar residues" evidence="1">
    <location>
        <begin position="249"/>
        <end position="263"/>
    </location>
</feature>
<reference evidence="5 6" key="2">
    <citation type="submission" date="2018-08" db="EMBL/GenBank/DDBJ databases">
        <title>Freshwater and sediment microbial communities from various areas in North America, analyzing microbe dynamics in response to fracking.</title>
        <authorList>
            <person name="Lamendella R."/>
        </authorList>
    </citation>
    <scope>NUCLEOTIDE SEQUENCE [LARGE SCALE GENOMIC DNA]</scope>
    <source>
        <strain evidence="5 6">DB-1</strain>
    </source>
</reference>
<feature type="region of interest" description="Disordered" evidence="1">
    <location>
        <begin position="249"/>
        <end position="280"/>
    </location>
</feature>
<comment type="caution">
    <text evidence="4">The sequence shown here is derived from an EMBL/GenBank/DDBJ whole genome shotgun (WGS) entry which is preliminary data.</text>
</comment>
<evidence type="ECO:0000313" key="6">
    <source>
        <dbReference type="Proteomes" id="UP000256530"/>
    </source>
</evidence>
<reference evidence="4" key="1">
    <citation type="journal article" date="2012" name="Genome Res.">
        <title>Genomic characterization of the Bacillus cereus sensu lato species: Backdrop to the evolution of Bacillus anthracis.</title>
        <authorList>
            <person name="Zwick M.E."/>
            <person name="Joseph S.J."/>
            <person name="Didelot X."/>
            <person name="Chen P.E."/>
            <person name="Bishop-Lilly K.A."/>
            <person name="Stewart A.C."/>
            <person name="Willner K."/>
            <person name="Nolan N."/>
            <person name="Lentz S."/>
            <person name="Thomason M.K."/>
            <person name="Sozhamannan S."/>
            <person name="Mateczun A.J."/>
            <person name="Du L."/>
            <person name="Read T.D."/>
        </authorList>
    </citation>
    <scope>NUCLEOTIDE SEQUENCE [LARGE SCALE GENOMIC DNA]</scope>
    <source>
        <strain evidence="4">AH603</strain>
    </source>
</reference>
<dbReference type="PANTHER" id="PTHR39176">
    <property type="entry name" value="PERIPLASMIC PROTEIN-RELATED"/>
    <property type="match status" value="1"/>
</dbReference>
<dbReference type="Gene3D" id="1.20.1270.180">
    <property type="match status" value="1"/>
</dbReference>